<evidence type="ECO:0000313" key="2">
    <source>
        <dbReference type="EMBL" id="KAJ3613372.1"/>
    </source>
</evidence>
<dbReference type="Proteomes" id="UP001148018">
    <property type="component" value="Unassembled WGS sequence"/>
</dbReference>
<dbReference type="EMBL" id="JANIIK010000035">
    <property type="protein sequence ID" value="KAJ3613372.1"/>
    <property type="molecule type" value="Genomic_DNA"/>
</dbReference>
<feature type="region of interest" description="Disordered" evidence="1">
    <location>
        <begin position="32"/>
        <end position="52"/>
    </location>
</feature>
<protein>
    <submittedName>
        <fullName evidence="2">Uncharacterized protein</fullName>
    </submittedName>
</protein>
<gene>
    <name evidence="2" type="ORF">NHX12_019622</name>
</gene>
<dbReference type="AlphaFoldDB" id="A0A9Q0ETU2"/>
<sequence>MLDPYCHAPTIGLMLSEIGFQSFALQEAMEKFRREAQPPGQSIEGTERKSTENKLHLPCGWKAFSGLGDTLNDHDGTIGYLGVPLPEPRSSGLLFELHDNPSCGGHSHQVSQRVPMGGWRYQLWP</sequence>
<reference evidence="2" key="1">
    <citation type="submission" date="2022-07" db="EMBL/GenBank/DDBJ databases">
        <title>Chromosome-level genome of Muraenolepis orangiensis.</title>
        <authorList>
            <person name="Kim J."/>
        </authorList>
    </citation>
    <scope>NUCLEOTIDE SEQUENCE</scope>
    <source>
        <strain evidence="2">KU_S4_2022</strain>
        <tissue evidence="2">Muscle</tissue>
    </source>
</reference>
<name>A0A9Q0ETU2_9TELE</name>
<proteinExistence type="predicted"/>
<accession>A0A9Q0ETU2</accession>
<organism evidence="2 3">
    <name type="scientific">Muraenolepis orangiensis</name>
    <name type="common">Patagonian moray cod</name>
    <dbReference type="NCBI Taxonomy" id="630683"/>
    <lineage>
        <taxon>Eukaryota</taxon>
        <taxon>Metazoa</taxon>
        <taxon>Chordata</taxon>
        <taxon>Craniata</taxon>
        <taxon>Vertebrata</taxon>
        <taxon>Euteleostomi</taxon>
        <taxon>Actinopterygii</taxon>
        <taxon>Neopterygii</taxon>
        <taxon>Teleostei</taxon>
        <taxon>Neoteleostei</taxon>
        <taxon>Acanthomorphata</taxon>
        <taxon>Zeiogadaria</taxon>
        <taxon>Gadariae</taxon>
        <taxon>Gadiformes</taxon>
        <taxon>Muraenolepidoidei</taxon>
        <taxon>Muraenolepididae</taxon>
        <taxon>Muraenolepis</taxon>
    </lineage>
</organism>
<keyword evidence="3" id="KW-1185">Reference proteome</keyword>
<evidence type="ECO:0000256" key="1">
    <source>
        <dbReference type="SAM" id="MobiDB-lite"/>
    </source>
</evidence>
<evidence type="ECO:0000313" key="3">
    <source>
        <dbReference type="Proteomes" id="UP001148018"/>
    </source>
</evidence>
<comment type="caution">
    <text evidence="2">The sequence shown here is derived from an EMBL/GenBank/DDBJ whole genome shotgun (WGS) entry which is preliminary data.</text>
</comment>